<feature type="chain" id="PRO_5012005632" evidence="2">
    <location>
        <begin position="27"/>
        <end position="548"/>
    </location>
</feature>
<reference evidence="3 4" key="1">
    <citation type="submission" date="2016-02" db="EMBL/GenBank/DDBJ databases">
        <title>Genome analysis of coral dinoflagellate symbionts highlights evolutionary adaptations to a symbiotic lifestyle.</title>
        <authorList>
            <person name="Aranda M."/>
            <person name="Li Y."/>
            <person name="Liew Y.J."/>
            <person name="Baumgarten S."/>
            <person name="Simakov O."/>
            <person name="Wilson M."/>
            <person name="Piel J."/>
            <person name="Ashoor H."/>
            <person name="Bougouffa S."/>
            <person name="Bajic V.B."/>
            <person name="Ryu T."/>
            <person name="Ravasi T."/>
            <person name="Bayer T."/>
            <person name="Micklem G."/>
            <person name="Kim H."/>
            <person name="Bhak J."/>
            <person name="Lajeunesse T.C."/>
            <person name="Voolstra C.R."/>
        </authorList>
    </citation>
    <scope>NUCLEOTIDE SEQUENCE [LARGE SCALE GENOMIC DNA]</scope>
    <source>
        <strain evidence="3 4">CCMP2467</strain>
    </source>
</reference>
<keyword evidence="4" id="KW-1185">Reference proteome</keyword>
<feature type="signal peptide" evidence="2">
    <location>
        <begin position="1"/>
        <end position="26"/>
    </location>
</feature>
<evidence type="ECO:0000256" key="2">
    <source>
        <dbReference type="SAM" id="SignalP"/>
    </source>
</evidence>
<organism evidence="3 4">
    <name type="scientific">Symbiodinium microadriaticum</name>
    <name type="common">Dinoflagellate</name>
    <name type="synonym">Zooxanthella microadriatica</name>
    <dbReference type="NCBI Taxonomy" id="2951"/>
    <lineage>
        <taxon>Eukaryota</taxon>
        <taxon>Sar</taxon>
        <taxon>Alveolata</taxon>
        <taxon>Dinophyceae</taxon>
        <taxon>Suessiales</taxon>
        <taxon>Symbiodiniaceae</taxon>
        <taxon>Symbiodinium</taxon>
    </lineage>
</organism>
<dbReference type="AlphaFoldDB" id="A0A1Q9CP37"/>
<evidence type="ECO:0000313" key="3">
    <source>
        <dbReference type="EMBL" id="OLP84699.1"/>
    </source>
</evidence>
<sequence>MLSAVHAGRSMRSLTLGMLALVSSLCVELGSTSDKWQWSSSWSMHGASRGSSLACRARDLGVLGCTCSAAPGPFPSDGAASVAASFPKERHMRCGAVTWRLNNDRGLDLSPKGLRPADVSIDLVTDIQLLAQDPFLHRMMLSLQEALLRCNALKRHSFQSVQFRADPMAHAFHFKVCMDLLWPRDFKAAFPPAFIAIILDARRTELILQNPRKKAKEARNSSEIPMALELTAAWLADVILSPGRLGGHVKQRDAKIKSKQLKMFGASNWAAVAASEPVLGSRHSAEVLSHWHVDGSLLIPTQTPEGSAFVLVGTVAQLEGRYGAAADLGLGMPAQRGDEPPLTCLALRLEEATAPACPVEETKKQDLVRCQSFGTLIVLSKVQEIQAVVSLSVLQGKVCQEPVAKQIPPHFEFAIILQVVSDFVRCLPSSAQQKNLTQGGESYPLGIRYDGALASQLASRLVHILIEEELGYSVARQDGDSHAGMYALMGCTTDGTCIQPTRQHINMAVWMTPDLSATFRDIHSERASEAPVSAGSMGHFGLSKSSTR</sequence>
<keyword evidence="2" id="KW-0732">Signal</keyword>
<dbReference type="Proteomes" id="UP000186817">
    <property type="component" value="Unassembled WGS sequence"/>
</dbReference>
<feature type="region of interest" description="Disordered" evidence="1">
    <location>
        <begin position="527"/>
        <end position="548"/>
    </location>
</feature>
<dbReference type="OrthoDB" id="10331680at2759"/>
<comment type="caution">
    <text evidence="3">The sequence shown here is derived from an EMBL/GenBank/DDBJ whole genome shotgun (WGS) entry which is preliminary data.</text>
</comment>
<gene>
    <name evidence="3" type="ORF">AK812_SmicGene34406</name>
</gene>
<evidence type="ECO:0000256" key="1">
    <source>
        <dbReference type="SAM" id="MobiDB-lite"/>
    </source>
</evidence>
<evidence type="ECO:0000313" key="4">
    <source>
        <dbReference type="Proteomes" id="UP000186817"/>
    </source>
</evidence>
<proteinExistence type="predicted"/>
<protein>
    <submittedName>
        <fullName evidence="3">Uncharacterized protein</fullName>
    </submittedName>
</protein>
<name>A0A1Q9CP37_SYMMI</name>
<dbReference type="EMBL" id="LSRX01001023">
    <property type="protein sequence ID" value="OLP84699.1"/>
    <property type="molecule type" value="Genomic_DNA"/>
</dbReference>
<accession>A0A1Q9CP37</accession>